<dbReference type="Proteomes" id="UP000619838">
    <property type="component" value="Unassembled WGS sequence"/>
</dbReference>
<evidence type="ECO:0000256" key="2">
    <source>
        <dbReference type="ARBA" id="ARBA00022691"/>
    </source>
</evidence>
<gene>
    <name evidence="6" type="ORF">INT08_06570</name>
</gene>
<organism evidence="6 7">
    <name type="scientific">Prosthecochloris ethylica</name>
    <dbReference type="NCBI Taxonomy" id="2743976"/>
    <lineage>
        <taxon>Bacteria</taxon>
        <taxon>Pseudomonadati</taxon>
        <taxon>Chlorobiota</taxon>
        <taxon>Chlorobiia</taxon>
        <taxon>Chlorobiales</taxon>
        <taxon>Chlorobiaceae</taxon>
        <taxon>Prosthecochloris</taxon>
    </lineage>
</organism>
<dbReference type="CDD" id="cd01335">
    <property type="entry name" value="Radical_SAM"/>
    <property type="match status" value="1"/>
</dbReference>
<protein>
    <recommendedName>
        <fullName evidence="8">Radical SAM protein</fullName>
    </recommendedName>
</protein>
<dbReference type="InterPro" id="IPR007197">
    <property type="entry name" value="rSAM"/>
</dbReference>
<dbReference type="PANTHER" id="PTHR11228">
    <property type="entry name" value="RADICAL SAM DOMAIN PROTEIN"/>
    <property type="match status" value="1"/>
</dbReference>
<dbReference type="SFLD" id="SFLDS00029">
    <property type="entry name" value="Radical_SAM"/>
    <property type="match status" value="1"/>
</dbReference>
<proteinExistence type="predicted"/>
<evidence type="ECO:0000256" key="5">
    <source>
        <dbReference type="ARBA" id="ARBA00023014"/>
    </source>
</evidence>
<evidence type="ECO:0000256" key="1">
    <source>
        <dbReference type="ARBA" id="ARBA00001966"/>
    </source>
</evidence>
<sequence length="330" mass="36576">MQAHKRFPWFIHSLATNLSTTCPAGCKHCLWQARQERIASAHTFMSHNEMQALSTFGKLFGIREIVASGGEPFSRPKALETLSGLCSRADLGLHAITSAVWADSMSTAEDMLAKTAPWSRIAVSIDDFHQESIPLRNCIHVLDAANKLEISATIATVDGAESILEDIPEKIRRKVPVVSQPLMGMRPLLWKELEGPCINMAVPYCEDGDKIYGCCGDLCEMGEKSPVFFGRTCDLAQNGIADERITLIKYLRLFGPLQIYKDMTGEKPCGTSPFKSQCELCTATFSRPDAFSRTNALLCNERTLSRISFAEAILFSNTRQDRGSLNHMFS</sequence>
<keyword evidence="3" id="KW-0479">Metal-binding</keyword>
<evidence type="ECO:0000256" key="4">
    <source>
        <dbReference type="ARBA" id="ARBA00023004"/>
    </source>
</evidence>
<keyword evidence="5" id="KW-0411">Iron-sulfur</keyword>
<dbReference type="PANTHER" id="PTHR11228:SF7">
    <property type="entry name" value="PQQA PEPTIDE CYCLASE"/>
    <property type="match status" value="1"/>
</dbReference>
<dbReference type="EMBL" id="JADGII010000009">
    <property type="protein sequence ID" value="MBF0636837.1"/>
    <property type="molecule type" value="Genomic_DNA"/>
</dbReference>
<comment type="cofactor">
    <cofactor evidence="1">
        <name>[4Fe-4S] cluster</name>
        <dbReference type="ChEBI" id="CHEBI:49883"/>
    </cofactor>
</comment>
<evidence type="ECO:0008006" key="8">
    <source>
        <dbReference type="Google" id="ProtNLM"/>
    </source>
</evidence>
<dbReference type="InterPro" id="IPR013785">
    <property type="entry name" value="Aldolase_TIM"/>
</dbReference>
<reference evidence="6 7" key="1">
    <citation type="journal article" date="2020" name="Microorganisms">
        <title>Simultaneous Genome Sequencing of Prosthecochloris ethylica and Desulfuromonas acetoxidans within a Syntrophic Mixture Reveals Unique Pili and Protein Interactions.</title>
        <authorList>
            <person name="Kyndt J.A."/>
            <person name="Van Beeumen J.J."/>
            <person name="Meyer T.E."/>
        </authorList>
    </citation>
    <scope>NUCLEOTIDE SEQUENCE [LARGE SCALE GENOMIC DNA]</scope>
    <source>
        <strain evidence="6 7">N3</strain>
    </source>
</reference>
<name>A0ABR9XS10_9CHLB</name>
<evidence type="ECO:0000256" key="3">
    <source>
        <dbReference type="ARBA" id="ARBA00022723"/>
    </source>
</evidence>
<dbReference type="SUPFAM" id="SSF102114">
    <property type="entry name" value="Radical SAM enzymes"/>
    <property type="match status" value="1"/>
</dbReference>
<keyword evidence="2" id="KW-0949">S-adenosyl-L-methionine</keyword>
<accession>A0ABR9XS10</accession>
<keyword evidence="7" id="KW-1185">Reference proteome</keyword>
<comment type="caution">
    <text evidence="6">The sequence shown here is derived from an EMBL/GenBank/DDBJ whole genome shotgun (WGS) entry which is preliminary data.</text>
</comment>
<evidence type="ECO:0000313" key="6">
    <source>
        <dbReference type="EMBL" id="MBF0636837.1"/>
    </source>
</evidence>
<dbReference type="InterPro" id="IPR050377">
    <property type="entry name" value="Radical_SAM_PqqE_MftC-like"/>
</dbReference>
<keyword evidence="4" id="KW-0408">Iron</keyword>
<dbReference type="RefSeq" id="WP_175186631.1">
    <property type="nucleotide sequence ID" value="NZ_JABVZQ010000001.1"/>
</dbReference>
<dbReference type="Gene3D" id="3.20.20.70">
    <property type="entry name" value="Aldolase class I"/>
    <property type="match status" value="1"/>
</dbReference>
<dbReference type="InterPro" id="IPR058240">
    <property type="entry name" value="rSAM_sf"/>
</dbReference>
<evidence type="ECO:0000313" key="7">
    <source>
        <dbReference type="Proteomes" id="UP000619838"/>
    </source>
</evidence>